<feature type="domain" description="F-box" evidence="2">
    <location>
        <begin position="7"/>
        <end position="53"/>
    </location>
</feature>
<dbReference type="PROSITE" id="PS50181">
    <property type="entry name" value="FBOX"/>
    <property type="match status" value="1"/>
</dbReference>
<dbReference type="InterPro" id="IPR006553">
    <property type="entry name" value="Leu-rich_rpt_Cys-con_subtyp"/>
</dbReference>
<dbReference type="Pfam" id="PF25372">
    <property type="entry name" value="DUF7885"/>
    <property type="match status" value="1"/>
</dbReference>
<reference evidence="3" key="1">
    <citation type="journal article" date="2008" name="Nature">
        <title>The amphioxus genome and the evolution of the chordate karyotype.</title>
        <authorList>
            <consortium name="US DOE Joint Genome Institute (JGI-PGF)"/>
            <person name="Putnam N.H."/>
            <person name="Butts T."/>
            <person name="Ferrier D.E.K."/>
            <person name="Furlong R.F."/>
            <person name="Hellsten U."/>
            <person name="Kawashima T."/>
            <person name="Robinson-Rechavi M."/>
            <person name="Shoguchi E."/>
            <person name="Terry A."/>
            <person name="Yu J.-K."/>
            <person name="Benito-Gutierrez E.L."/>
            <person name="Dubchak I."/>
            <person name="Garcia-Fernandez J."/>
            <person name="Gibson-Brown J.J."/>
            <person name="Grigoriev I.V."/>
            <person name="Horton A.C."/>
            <person name="de Jong P.J."/>
            <person name="Jurka J."/>
            <person name="Kapitonov V.V."/>
            <person name="Kohara Y."/>
            <person name="Kuroki Y."/>
            <person name="Lindquist E."/>
            <person name="Lucas S."/>
            <person name="Osoegawa K."/>
            <person name="Pennacchio L.A."/>
            <person name="Salamov A.A."/>
            <person name="Satou Y."/>
            <person name="Sauka-Spengler T."/>
            <person name="Schmutz J."/>
            <person name="Shin-I T."/>
            <person name="Toyoda A."/>
            <person name="Bronner-Fraser M."/>
            <person name="Fujiyama A."/>
            <person name="Holland L.Z."/>
            <person name="Holland P.W.H."/>
            <person name="Satoh N."/>
            <person name="Rokhsar D.S."/>
        </authorList>
    </citation>
    <scope>NUCLEOTIDE SEQUENCE [LARGE SCALE GENOMIC DNA]</scope>
    <source>
        <strain evidence="3">S238N-H82</strain>
        <tissue evidence="3">Testes</tissue>
    </source>
</reference>
<dbReference type="AlphaFoldDB" id="C3YA46"/>
<keyword evidence="1" id="KW-0833">Ubl conjugation pathway</keyword>
<dbReference type="InterPro" id="IPR036047">
    <property type="entry name" value="F-box-like_dom_sf"/>
</dbReference>
<dbReference type="eggNOG" id="KOG1947">
    <property type="taxonomic scope" value="Eukaryota"/>
</dbReference>
<dbReference type="SUPFAM" id="SSF81383">
    <property type="entry name" value="F-box domain"/>
    <property type="match status" value="2"/>
</dbReference>
<dbReference type="SUPFAM" id="SSF52047">
    <property type="entry name" value="RNI-like"/>
    <property type="match status" value="1"/>
</dbReference>
<dbReference type="InterPro" id="IPR032675">
    <property type="entry name" value="LRR_dom_sf"/>
</dbReference>
<dbReference type="InterPro" id="IPR057207">
    <property type="entry name" value="FBXL15_LRR"/>
</dbReference>
<evidence type="ECO:0000313" key="3">
    <source>
        <dbReference type="EMBL" id="EEN62955.1"/>
    </source>
</evidence>
<accession>C3YA46</accession>
<dbReference type="InterPro" id="IPR001810">
    <property type="entry name" value="F-box_dom"/>
</dbReference>
<dbReference type="InParanoid" id="C3YA46"/>
<dbReference type="EMBL" id="GG666493">
    <property type="protein sequence ID" value="EEN62955.1"/>
    <property type="molecule type" value="Genomic_DNA"/>
</dbReference>
<organism>
    <name type="scientific">Branchiostoma floridae</name>
    <name type="common">Florida lancelet</name>
    <name type="synonym">Amphioxus</name>
    <dbReference type="NCBI Taxonomy" id="7739"/>
    <lineage>
        <taxon>Eukaryota</taxon>
        <taxon>Metazoa</taxon>
        <taxon>Chordata</taxon>
        <taxon>Cephalochordata</taxon>
        <taxon>Leptocardii</taxon>
        <taxon>Amphioxiformes</taxon>
        <taxon>Branchiostomatidae</taxon>
        <taxon>Branchiostoma</taxon>
    </lineage>
</organism>
<dbReference type="Pfam" id="PF12937">
    <property type="entry name" value="F-box-like"/>
    <property type="match status" value="2"/>
</dbReference>
<evidence type="ECO:0000256" key="1">
    <source>
        <dbReference type="ARBA" id="ARBA00022786"/>
    </source>
</evidence>
<gene>
    <name evidence="3" type="ORF">BRAFLDRAFT_126380</name>
</gene>
<dbReference type="STRING" id="7739.C3YA46"/>
<dbReference type="SMART" id="SM00367">
    <property type="entry name" value="LRR_CC"/>
    <property type="match status" value="5"/>
</dbReference>
<evidence type="ECO:0000259" key="2">
    <source>
        <dbReference type="PROSITE" id="PS50181"/>
    </source>
</evidence>
<dbReference type="PANTHER" id="PTHR13318">
    <property type="entry name" value="PARTNER OF PAIRED, ISOFORM B-RELATED"/>
    <property type="match status" value="1"/>
</dbReference>
<name>C3YA46_BRAFL</name>
<sequence>MATAEVTEAEFLLPDNILTEIFSYLQIRDLLRMARVCKRWKRLAYERPLWKRVNLAPYSRRLDGRAMWRIVRQFFTPSLKSLTLAGHLHSGRTGEIVSTPLLLELKSRAPSLQHFCITTADLTAVNLSDLPESLATLETVNCEIPPRWFKSLELDGAFRNLRAVDLSCCSRIRDLLRMARVCKRWKRLAYERPLWKRVNLAPYSRRLDGRAMWRIVRQFFTPSLKSLTLAGHLHSGRTGEIVSTPLLLELKSRAPSLQHFCITTADLTAVNLSDLPESLSTLETRNCEIPPRWFKSLELDGAFRNLRAVDLSCCSRVSDPDVIDICHVSSLKVLKLSWCYRVTDSSVQHLSEKLTQLERLDLEGCKITDVSLHHIGRHLKHLTFLNVSQCRQVTQAGLDGVKTMLKHLEHLCLDSCTPINIPNLPTL</sequence>
<protein>
    <recommendedName>
        <fullName evidence="2">F-box domain-containing protein</fullName>
    </recommendedName>
</protein>
<proteinExistence type="predicted"/>
<dbReference type="Gene3D" id="3.80.10.10">
    <property type="entry name" value="Ribonuclease Inhibitor"/>
    <property type="match status" value="2"/>
</dbReference>
<dbReference type="PANTHER" id="PTHR13318:SF95">
    <property type="entry name" value="F-BOX PROTEIN YLR352W"/>
    <property type="match status" value="1"/>
</dbReference>
<dbReference type="SMART" id="SM00256">
    <property type="entry name" value="FBOX"/>
    <property type="match status" value="1"/>
</dbReference>